<keyword evidence="3" id="KW-1185">Reference proteome</keyword>
<comment type="caution">
    <text evidence="2">The sequence shown here is derived from an EMBL/GenBank/DDBJ whole genome shotgun (WGS) entry which is preliminary data.</text>
</comment>
<proteinExistence type="predicted"/>
<feature type="chain" id="PRO_5045404356" description="Chitinase" evidence="1">
    <location>
        <begin position="36"/>
        <end position="72"/>
    </location>
</feature>
<accession>A0ABS8EHM1</accession>
<organism evidence="2 3">
    <name type="scientific">Streptomyces flavotricini</name>
    <dbReference type="NCBI Taxonomy" id="66888"/>
    <lineage>
        <taxon>Bacteria</taxon>
        <taxon>Bacillati</taxon>
        <taxon>Actinomycetota</taxon>
        <taxon>Actinomycetes</taxon>
        <taxon>Kitasatosporales</taxon>
        <taxon>Streptomycetaceae</taxon>
        <taxon>Streptomyces</taxon>
    </lineage>
</organism>
<protein>
    <recommendedName>
        <fullName evidence="4">Chitinase</fullName>
    </recommendedName>
</protein>
<sequence length="72" mass="7344">MKAPKRDKSSRCRTTVAASLALAGTLLAVPYIAQAATADEPVSGPVQAPPSELGWPNIGGSWTAWQVAPNGG</sequence>
<evidence type="ECO:0000256" key="1">
    <source>
        <dbReference type="SAM" id="SignalP"/>
    </source>
</evidence>
<dbReference type="RefSeq" id="WP_229344333.1">
    <property type="nucleotide sequence ID" value="NZ_JAINUL010000001.1"/>
</dbReference>
<dbReference type="EMBL" id="JAINUL010000001">
    <property type="protein sequence ID" value="MCC0100578.1"/>
    <property type="molecule type" value="Genomic_DNA"/>
</dbReference>
<name>A0ABS8EHM1_9ACTN</name>
<dbReference type="Proteomes" id="UP001520654">
    <property type="component" value="Unassembled WGS sequence"/>
</dbReference>
<reference evidence="2 3" key="1">
    <citation type="submission" date="2021-08" db="EMBL/GenBank/DDBJ databases">
        <title>Genomic Architecture of Streptomyces flavotricini NGL1 and Streptomyces erythrochromogenes HMS4 With Differential Plant Beneficial attributes and laccase production capabilities.</title>
        <authorList>
            <person name="Salwan R."/>
            <person name="Kaur R."/>
            <person name="Sharma V."/>
        </authorList>
    </citation>
    <scope>NUCLEOTIDE SEQUENCE [LARGE SCALE GENOMIC DNA]</scope>
    <source>
        <strain evidence="2 3">NGL1</strain>
    </source>
</reference>
<feature type="signal peptide" evidence="1">
    <location>
        <begin position="1"/>
        <end position="35"/>
    </location>
</feature>
<gene>
    <name evidence="2" type="ORF">K7B10_38595</name>
</gene>
<evidence type="ECO:0000313" key="3">
    <source>
        <dbReference type="Proteomes" id="UP001520654"/>
    </source>
</evidence>
<evidence type="ECO:0008006" key="4">
    <source>
        <dbReference type="Google" id="ProtNLM"/>
    </source>
</evidence>
<keyword evidence="1" id="KW-0732">Signal</keyword>
<evidence type="ECO:0000313" key="2">
    <source>
        <dbReference type="EMBL" id="MCC0100578.1"/>
    </source>
</evidence>